<proteinExistence type="predicted"/>
<sequence length="188" mass="20788">MHIAGSWILLLFVVAASVAILLVLHLTRLGYFIHQKIPDRPHRRLFLASISFFITFLAVRLLVASITHHIGPFGYVEMGGHHIHHLVWGILLLLISGYFTLAEAGTGDTPISILVSRLLALSYGIGAALTLDEFALWLNLDALAYWSREGRESIDAVVLFGALLAIGTWGAPLFQRFEHLTPKQPSKS</sequence>
<feature type="transmembrane region" description="Helical" evidence="1">
    <location>
        <begin position="83"/>
        <end position="102"/>
    </location>
</feature>
<dbReference type="Proteomes" id="UP000584867">
    <property type="component" value="Unassembled WGS sequence"/>
</dbReference>
<feature type="transmembrane region" description="Helical" evidence="1">
    <location>
        <begin position="156"/>
        <end position="174"/>
    </location>
</feature>
<dbReference type="EMBL" id="JACHIO010000001">
    <property type="protein sequence ID" value="MBB5061921.1"/>
    <property type="molecule type" value="Genomic_DNA"/>
</dbReference>
<feature type="transmembrane region" description="Helical" evidence="1">
    <location>
        <begin position="6"/>
        <end position="24"/>
    </location>
</feature>
<gene>
    <name evidence="2" type="ORF">HDF15_000246</name>
</gene>
<keyword evidence="1" id="KW-0812">Transmembrane</keyword>
<feature type="transmembrane region" description="Helical" evidence="1">
    <location>
        <begin position="114"/>
        <end position="136"/>
    </location>
</feature>
<evidence type="ECO:0000256" key="1">
    <source>
        <dbReference type="SAM" id="Phobius"/>
    </source>
</evidence>
<name>A0A7W8E7Q5_9BACT</name>
<comment type="caution">
    <text evidence="2">The sequence shown here is derived from an EMBL/GenBank/DDBJ whole genome shotgun (WGS) entry which is preliminary data.</text>
</comment>
<evidence type="ECO:0000313" key="2">
    <source>
        <dbReference type="EMBL" id="MBB5061921.1"/>
    </source>
</evidence>
<organism evidence="2 3">
    <name type="scientific">Granulicella mallensis</name>
    <dbReference type="NCBI Taxonomy" id="940614"/>
    <lineage>
        <taxon>Bacteria</taxon>
        <taxon>Pseudomonadati</taxon>
        <taxon>Acidobacteriota</taxon>
        <taxon>Terriglobia</taxon>
        <taxon>Terriglobales</taxon>
        <taxon>Acidobacteriaceae</taxon>
        <taxon>Granulicella</taxon>
    </lineage>
</organism>
<evidence type="ECO:0008006" key="4">
    <source>
        <dbReference type="Google" id="ProtNLM"/>
    </source>
</evidence>
<dbReference type="RefSeq" id="WP_184252450.1">
    <property type="nucleotide sequence ID" value="NZ_JACHIO010000001.1"/>
</dbReference>
<keyword evidence="1" id="KW-0472">Membrane</keyword>
<accession>A0A7W8E7Q5</accession>
<keyword evidence="1" id="KW-1133">Transmembrane helix</keyword>
<reference evidence="2 3" key="1">
    <citation type="submission" date="2020-08" db="EMBL/GenBank/DDBJ databases">
        <title>Genomic Encyclopedia of Type Strains, Phase IV (KMG-V): Genome sequencing to study the core and pangenomes of soil and plant-associated prokaryotes.</title>
        <authorList>
            <person name="Whitman W."/>
        </authorList>
    </citation>
    <scope>NUCLEOTIDE SEQUENCE [LARGE SCALE GENOMIC DNA]</scope>
    <source>
        <strain evidence="2 3">X5P3</strain>
    </source>
</reference>
<feature type="transmembrane region" description="Helical" evidence="1">
    <location>
        <begin position="45"/>
        <end position="63"/>
    </location>
</feature>
<dbReference type="AlphaFoldDB" id="A0A7W8E7Q5"/>
<protein>
    <recommendedName>
        <fullName evidence="4">Integral membrane protein</fullName>
    </recommendedName>
</protein>
<evidence type="ECO:0000313" key="3">
    <source>
        <dbReference type="Proteomes" id="UP000584867"/>
    </source>
</evidence>